<dbReference type="InterPro" id="IPR036052">
    <property type="entry name" value="TrpB-like_PALP_sf"/>
</dbReference>
<dbReference type="RefSeq" id="WP_014745844.1">
    <property type="nucleotide sequence ID" value="NC_017956.1"/>
</dbReference>
<dbReference type="GO" id="GO:0003941">
    <property type="term" value="F:L-serine ammonia-lyase activity"/>
    <property type="evidence" value="ECO:0007669"/>
    <property type="project" value="TreeGrafter"/>
</dbReference>
<dbReference type="SUPFAM" id="SSF53686">
    <property type="entry name" value="Tryptophan synthase beta subunit-like PLP-dependent enzymes"/>
    <property type="match status" value="1"/>
</dbReference>
<dbReference type="Proteomes" id="UP000005258">
    <property type="component" value="Chromosome"/>
</dbReference>
<feature type="compositionally biased region" description="Low complexity" evidence="5">
    <location>
        <begin position="8"/>
        <end position="27"/>
    </location>
</feature>
<protein>
    <submittedName>
        <fullName evidence="7">Threonine dehydratase</fullName>
    </submittedName>
</protein>
<evidence type="ECO:0000256" key="3">
    <source>
        <dbReference type="ARBA" id="ARBA00022898"/>
    </source>
</evidence>
<evidence type="ECO:0000256" key="5">
    <source>
        <dbReference type="SAM" id="MobiDB-lite"/>
    </source>
</evidence>
<evidence type="ECO:0000313" key="8">
    <source>
        <dbReference type="Proteomes" id="UP000005258"/>
    </source>
</evidence>
<dbReference type="PANTHER" id="PTHR48078:SF6">
    <property type="entry name" value="L-THREONINE DEHYDRATASE CATABOLIC TDCB"/>
    <property type="match status" value="1"/>
</dbReference>
<dbReference type="InterPro" id="IPR050147">
    <property type="entry name" value="Ser/Thr_Dehydratase"/>
</dbReference>
<dbReference type="STRING" id="1110502.TMO_2329"/>
<dbReference type="KEGG" id="tmo:TMO_2329"/>
<evidence type="ECO:0000259" key="6">
    <source>
        <dbReference type="Pfam" id="PF00291"/>
    </source>
</evidence>
<dbReference type="PATRIC" id="fig|1110502.3.peg.2394"/>
<evidence type="ECO:0000256" key="4">
    <source>
        <dbReference type="ARBA" id="ARBA00023239"/>
    </source>
</evidence>
<dbReference type="EMBL" id="CP003236">
    <property type="protein sequence ID" value="AFK54167.1"/>
    <property type="molecule type" value="Genomic_DNA"/>
</dbReference>
<proteinExistence type="inferred from homology"/>
<sequence>MPFDPDRPTSTTAAASAYAPGPKPAARPLSAAARARAGVPLEPALNLWGGLRRPEEAVDLPVIDADRAGTVLLPPRARPSLQQIQASNWPTLSVLRRTWIRMRSSMIETPLLRSARVDAELGGRLLVKAEVLQHTGSFKYRGAYNRLELMSPEMRARGVVGYSSGNHAQGLAAAAREFGAPAVIVMPADAPRTKIEGVLAYGAEIVFYDRLSDDRVGITRRIGAERGMTVVSAYDDRDVIAGQGSIAVEMLDQAESLGQRPDVVVVPCGGGGLAAGTGLCLQALPDRPALVIAEPAGHDDTARSIAEGRRIGNVPGVRTICDALATPIPGALTFAINAQVVDAAVAVTDADVARAMLYAFARFKLVVEPGGAAALATVLAGRVPVAGRTVMVVLTGGNVDPDTFAKALTEAQADRGQPI</sequence>
<keyword evidence="3" id="KW-0663">Pyridoxal phosphate</keyword>
<evidence type="ECO:0000313" key="7">
    <source>
        <dbReference type="EMBL" id="AFK54167.1"/>
    </source>
</evidence>
<comment type="cofactor">
    <cofactor evidence="1">
        <name>pyridoxal 5'-phosphate</name>
        <dbReference type="ChEBI" id="CHEBI:597326"/>
    </cofactor>
</comment>
<accession>I3TN29</accession>
<dbReference type="GO" id="GO:0004794">
    <property type="term" value="F:threonine deaminase activity"/>
    <property type="evidence" value="ECO:0007669"/>
    <property type="project" value="TreeGrafter"/>
</dbReference>
<dbReference type="Gene3D" id="3.40.50.1100">
    <property type="match status" value="2"/>
</dbReference>
<keyword evidence="4" id="KW-0456">Lyase</keyword>
<dbReference type="HOGENOM" id="CLU_021152_4_2_5"/>
<organism evidence="7 8">
    <name type="scientific">Tistrella mobilis (strain KA081020-065)</name>
    <dbReference type="NCBI Taxonomy" id="1110502"/>
    <lineage>
        <taxon>Bacteria</taxon>
        <taxon>Pseudomonadati</taxon>
        <taxon>Pseudomonadota</taxon>
        <taxon>Alphaproteobacteria</taxon>
        <taxon>Geminicoccales</taxon>
        <taxon>Geminicoccaceae</taxon>
        <taxon>Tistrella</taxon>
    </lineage>
</organism>
<dbReference type="GO" id="GO:0006567">
    <property type="term" value="P:L-threonine catabolic process"/>
    <property type="evidence" value="ECO:0007669"/>
    <property type="project" value="TreeGrafter"/>
</dbReference>
<dbReference type="FunFam" id="3.40.50.1100:FF:000005">
    <property type="entry name" value="Threonine dehydratase catabolic"/>
    <property type="match status" value="1"/>
</dbReference>
<dbReference type="eggNOG" id="COG1171">
    <property type="taxonomic scope" value="Bacteria"/>
</dbReference>
<gene>
    <name evidence="7" type="ordered locus">TMO_2329</name>
</gene>
<evidence type="ECO:0000256" key="1">
    <source>
        <dbReference type="ARBA" id="ARBA00001933"/>
    </source>
</evidence>
<dbReference type="GO" id="GO:0009097">
    <property type="term" value="P:isoleucine biosynthetic process"/>
    <property type="evidence" value="ECO:0007669"/>
    <property type="project" value="TreeGrafter"/>
</dbReference>
<dbReference type="AlphaFoldDB" id="I3TN29"/>
<feature type="region of interest" description="Disordered" evidence="5">
    <location>
        <begin position="1"/>
        <end position="27"/>
    </location>
</feature>
<keyword evidence="8" id="KW-1185">Reference proteome</keyword>
<dbReference type="GO" id="GO:0006565">
    <property type="term" value="P:L-serine catabolic process"/>
    <property type="evidence" value="ECO:0007669"/>
    <property type="project" value="TreeGrafter"/>
</dbReference>
<name>I3TN29_TISMK</name>
<dbReference type="PANTHER" id="PTHR48078">
    <property type="entry name" value="THREONINE DEHYDRATASE, MITOCHONDRIAL-RELATED"/>
    <property type="match status" value="1"/>
</dbReference>
<evidence type="ECO:0000256" key="2">
    <source>
        <dbReference type="ARBA" id="ARBA00010869"/>
    </source>
</evidence>
<feature type="domain" description="Tryptophan synthase beta chain-like PALP" evidence="6">
    <location>
        <begin position="108"/>
        <end position="396"/>
    </location>
</feature>
<dbReference type="Pfam" id="PF00291">
    <property type="entry name" value="PALP"/>
    <property type="match status" value="1"/>
</dbReference>
<dbReference type="InterPro" id="IPR001926">
    <property type="entry name" value="TrpB-like_PALP"/>
</dbReference>
<comment type="similarity">
    <text evidence="2">Belongs to the serine/threonine dehydratase family.</text>
</comment>
<reference evidence="7 8" key="1">
    <citation type="journal article" date="2012" name="J. Am. Chem. Soc.">
        <title>Bacterial biosynthesis and maturation of the didemnin anti-cancer agents.</title>
        <authorList>
            <person name="Xu Y."/>
            <person name="Kersten R.D."/>
            <person name="Nam S.J."/>
            <person name="Lu L."/>
            <person name="Al-Suwailem A.M."/>
            <person name="Zheng H."/>
            <person name="Fenical W."/>
            <person name="Dorrestein P.C."/>
            <person name="Moore B.S."/>
            <person name="Qian P.Y."/>
        </authorList>
    </citation>
    <scope>NUCLEOTIDE SEQUENCE [LARGE SCALE GENOMIC DNA]</scope>
    <source>
        <strain evidence="7 8">KA081020-065</strain>
    </source>
</reference>